<dbReference type="InterPro" id="IPR045255">
    <property type="entry name" value="RanBP1-like"/>
</dbReference>
<feature type="domain" description="RanBD1" evidence="1">
    <location>
        <begin position="2"/>
        <end position="138"/>
    </location>
</feature>
<dbReference type="PhylomeDB" id="A7SEF1"/>
<dbReference type="EMBL" id="DS469636">
    <property type="protein sequence ID" value="EDO37940.1"/>
    <property type="molecule type" value="Genomic_DNA"/>
</dbReference>
<dbReference type="PROSITE" id="PS50196">
    <property type="entry name" value="RANBD1"/>
    <property type="match status" value="1"/>
</dbReference>
<feature type="non-terminal residue" evidence="2">
    <location>
        <position position="143"/>
    </location>
</feature>
<dbReference type="Pfam" id="PF00638">
    <property type="entry name" value="Ran_BP1"/>
    <property type="match status" value="1"/>
</dbReference>
<protein>
    <recommendedName>
        <fullName evidence="1">RanBD1 domain-containing protein</fullName>
    </recommendedName>
</protein>
<dbReference type="SUPFAM" id="SSF50729">
    <property type="entry name" value="PH domain-like"/>
    <property type="match status" value="1"/>
</dbReference>
<keyword evidence="3" id="KW-1185">Reference proteome</keyword>
<sequence length="143" mass="16569">IDFAPLVSLPKVEVVTGEENEEALFSHRAKLYRYDKDSNQWKERGVGDIKILKNATDQKCRILMRRDQIRKLCANHNITSEIKLLPMSTSDRAWVWTSLADLSEEEPKVEQLAVKFKSPSVAHQFKDVFEKAQQRLNIEEIAE</sequence>
<dbReference type="Gene3D" id="2.30.29.30">
    <property type="entry name" value="Pleckstrin-homology domain (PH domain)/Phosphotyrosine-binding domain (PTB)"/>
    <property type="match status" value="1"/>
</dbReference>
<gene>
    <name evidence="2" type="ORF">NEMVEDRAFT_v1g55822</name>
</gene>
<dbReference type="InterPro" id="IPR000156">
    <property type="entry name" value="Ran_bind_dom"/>
</dbReference>
<dbReference type="GO" id="GO:0005737">
    <property type="term" value="C:cytoplasm"/>
    <property type="evidence" value="ECO:0000318"/>
    <property type="project" value="GO_Central"/>
</dbReference>
<dbReference type="InParanoid" id="A7SEF1"/>
<dbReference type="InterPro" id="IPR011993">
    <property type="entry name" value="PH-like_dom_sf"/>
</dbReference>
<evidence type="ECO:0000313" key="2">
    <source>
        <dbReference type="EMBL" id="EDO37940.1"/>
    </source>
</evidence>
<reference evidence="2 3" key="1">
    <citation type="journal article" date="2007" name="Science">
        <title>Sea anemone genome reveals ancestral eumetazoan gene repertoire and genomic organization.</title>
        <authorList>
            <person name="Putnam N.H."/>
            <person name="Srivastava M."/>
            <person name="Hellsten U."/>
            <person name="Dirks B."/>
            <person name="Chapman J."/>
            <person name="Salamov A."/>
            <person name="Terry A."/>
            <person name="Shapiro H."/>
            <person name="Lindquist E."/>
            <person name="Kapitonov V.V."/>
            <person name="Jurka J."/>
            <person name="Genikhovich G."/>
            <person name="Grigoriev I.V."/>
            <person name="Lucas S.M."/>
            <person name="Steele R.E."/>
            <person name="Finnerty J.R."/>
            <person name="Technau U."/>
            <person name="Martindale M.Q."/>
            <person name="Rokhsar D.S."/>
        </authorList>
    </citation>
    <scope>NUCLEOTIDE SEQUENCE [LARGE SCALE GENOMIC DNA]</scope>
    <source>
        <strain evidence="3">CH2 X CH6</strain>
    </source>
</reference>
<dbReference type="AlphaFoldDB" id="A7SEF1"/>
<dbReference type="STRING" id="45351.A7SEF1"/>
<evidence type="ECO:0000313" key="3">
    <source>
        <dbReference type="Proteomes" id="UP000001593"/>
    </source>
</evidence>
<proteinExistence type="predicted"/>
<feature type="non-terminal residue" evidence="2">
    <location>
        <position position="1"/>
    </location>
</feature>
<dbReference type="CDD" id="cd13176">
    <property type="entry name" value="RanBD_RanBP2-like"/>
    <property type="match status" value="1"/>
</dbReference>
<accession>A7SEF1</accession>
<dbReference type="HOGENOM" id="CLU_067861_2_2_1"/>
<organism evidence="2 3">
    <name type="scientific">Nematostella vectensis</name>
    <name type="common">Starlet sea anemone</name>
    <dbReference type="NCBI Taxonomy" id="45351"/>
    <lineage>
        <taxon>Eukaryota</taxon>
        <taxon>Metazoa</taxon>
        <taxon>Cnidaria</taxon>
        <taxon>Anthozoa</taxon>
        <taxon>Hexacorallia</taxon>
        <taxon>Actiniaria</taxon>
        <taxon>Edwardsiidae</taxon>
        <taxon>Nematostella</taxon>
    </lineage>
</organism>
<evidence type="ECO:0000259" key="1">
    <source>
        <dbReference type="PROSITE" id="PS50196"/>
    </source>
</evidence>
<dbReference type="OMA" id="QNICANH"/>
<dbReference type="Proteomes" id="UP000001593">
    <property type="component" value="Unassembled WGS sequence"/>
</dbReference>
<dbReference type="PANTHER" id="PTHR23138">
    <property type="entry name" value="RAN BINDING PROTEIN"/>
    <property type="match status" value="1"/>
</dbReference>
<dbReference type="GO" id="GO:0005643">
    <property type="term" value="C:nuclear pore"/>
    <property type="evidence" value="ECO:0000318"/>
    <property type="project" value="GO_Central"/>
</dbReference>
<dbReference type="eggNOG" id="KOG0864">
    <property type="taxonomic scope" value="Eukaryota"/>
</dbReference>
<name>A7SEF1_NEMVE</name>
<dbReference type="SMART" id="SM00160">
    <property type="entry name" value="RanBD"/>
    <property type="match status" value="1"/>
</dbReference>
<dbReference type="FunFam" id="2.30.29.30:FF:000018">
    <property type="entry name" value="E3 SUMO-protein ligase RanBP2"/>
    <property type="match status" value="1"/>
</dbReference>
<dbReference type="PANTHER" id="PTHR23138:SF87">
    <property type="entry name" value="E3 SUMO-PROTEIN LIGASE RANBP2"/>
    <property type="match status" value="1"/>
</dbReference>